<dbReference type="SUPFAM" id="SSF56935">
    <property type="entry name" value="Porins"/>
    <property type="match status" value="1"/>
</dbReference>
<reference evidence="10 11" key="1">
    <citation type="submission" date="2018-04" db="EMBL/GenBank/DDBJ databases">
        <title>Genomic Encyclopedia of Type Strains, Phase IV (KMG-IV): sequencing the most valuable type-strain genomes for metagenomic binning, comparative biology and taxonomic classification.</title>
        <authorList>
            <person name="Goeker M."/>
        </authorList>
    </citation>
    <scope>NUCLEOTIDE SEQUENCE [LARGE SCALE GENOMIC DNA]</scope>
    <source>
        <strain evidence="10 11">DSM 100231</strain>
    </source>
</reference>
<organism evidence="10 11">
    <name type="scientific">Pontibacter virosus</name>
    <dbReference type="NCBI Taxonomy" id="1765052"/>
    <lineage>
        <taxon>Bacteria</taxon>
        <taxon>Pseudomonadati</taxon>
        <taxon>Bacteroidota</taxon>
        <taxon>Cytophagia</taxon>
        <taxon>Cytophagales</taxon>
        <taxon>Hymenobacteraceae</taxon>
        <taxon>Pontibacter</taxon>
    </lineage>
</organism>
<dbReference type="InterPro" id="IPR039426">
    <property type="entry name" value="TonB-dep_rcpt-like"/>
</dbReference>
<dbReference type="InterPro" id="IPR008969">
    <property type="entry name" value="CarboxyPept-like_regulatory"/>
</dbReference>
<dbReference type="GO" id="GO:0009279">
    <property type="term" value="C:cell outer membrane"/>
    <property type="evidence" value="ECO:0007669"/>
    <property type="project" value="UniProtKB-SubCell"/>
</dbReference>
<dbReference type="InterPro" id="IPR012910">
    <property type="entry name" value="Plug_dom"/>
</dbReference>
<keyword evidence="6 7" id="KW-0998">Cell outer membrane</keyword>
<protein>
    <submittedName>
        <fullName evidence="10">TonB-linked SusC/RagA family outer membrane protein</fullName>
    </submittedName>
</protein>
<feature type="chain" id="PRO_5015569049" evidence="8">
    <location>
        <begin position="21"/>
        <end position="1063"/>
    </location>
</feature>
<dbReference type="InterPro" id="IPR023997">
    <property type="entry name" value="TonB-dep_OMP_SusC/RagA_CS"/>
</dbReference>
<keyword evidence="4 7" id="KW-0812">Transmembrane</keyword>
<dbReference type="InterPro" id="IPR037066">
    <property type="entry name" value="Plug_dom_sf"/>
</dbReference>
<comment type="similarity">
    <text evidence="7">Belongs to the TonB-dependent receptor family.</text>
</comment>
<evidence type="ECO:0000256" key="5">
    <source>
        <dbReference type="ARBA" id="ARBA00023136"/>
    </source>
</evidence>
<name>A0A2U1B4P7_9BACT</name>
<dbReference type="Gene3D" id="2.40.170.20">
    <property type="entry name" value="TonB-dependent receptor, beta-barrel domain"/>
    <property type="match status" value="1"/>
</dbReference>
<dbReference type="OrthoDB" id="9768177at2"/>
<dbReference type="RefSeq" id="WP_116541340.1">
    <property type="nucleotide sequence ID" value="NZ_QEKI01000001.1"/>
</dbReference>
<evidence type="ECO:0000256" key="2">
    <source>
        <dbReference type="ARBA" id="ARBA00022448"/>
    </source>
</evidence>
<evidence type="ECO:0000256" key="3">
    <source>
        <dbReference type="ARBA" id="ARBA00022452"/>
    </source>
</evidence>
<dbReference type="SUPFAM" id="SSF49464">
    <property type="entry name" value="Carboxypeptidase regulatory domain-like"/>
    <property type="match status" value="1"/>
</dbReference>
<proteinExistence type="inferred from homology"/>
<dbReference type="Pfam" id="PF13715">
    <property type="entry name" value="CarbopepD_reg_2"/>
    <property type="match status" value="1"/>
</dbReference>
<keyword evidence="2 7" id="KW-0813">Transport</keyword>
<dbReference type="Gene3D" id="2.60.40.1120">
    <property type="entry name" value="Carboxypeptidase-like, regulatory domain"/>
    <property type="match status" value="1"/>
</dbReference>
<evidence type="ECO:0000259" key="9">
    <source>
        <dbReference type="Pfam" id="PF07715"/>
    </source>
</evidence>
<evidence type="ECO:0000313" key="10">
    <source>
        <dbReference type="EMBL" id="PVY43649.1"/>
    </source>
</evidence>
<accession>A0A2U1B4P7</accession>
<keyword evidence="5 7" id="KW-0472">Membrane</keyword>
<dbReference type="Proteomes" id="UP000245466">
    <property type="component" value="Unassembled WGS sequence"/>
</dbReference>
<dbReference type="EMBL" id="QEKI01000001">
    <property type="protein sequence ID" value="PVY43649.1"/>
    <property type="molecule type" value="Genomic_DNA"/>
</dbReference>
<keyword evidence="3 7" id="KW-1134">Transmembrane beta strand</keyword>
<evidence type="ECO:0000256" key="1">
    <source>
        <dbReference type="ARBA" id="ARBA00004571"/>
    </source>
</evidence>
<sequence length="1063" mass="117908">MQPKLLIAFLLFCSTLPALGQERLQGRVVASPGNHPLPGATVRLLGANAATATDPEGRFNLAPPQAADTLEISFLGYITQQVPLKQPLRDEITITLRENTQSLGEVLVSTGYERLAPERVTGSFTQVDRELLDRSVSPSILDRLKGVTSGLNFDERVRNNPKVNIRGISTIYGNAEPLIILDNFPYEGNLDAINPNDVESITVLKDAAAASIWGARAGNGVIVITTKKGRLQQPMRVNFNANVSILQKPDFSQVPMMNPADFIGVERFLFGKGFYNSQENSPARTLLSPAVEYLILHRKGQLTDAQLEEALQGLAAHDVRDDFRRYLYDTGVNQQYALNLSGGGERMSYYLAGGYDAATGQLGNPNHRVSLRADNSYTPTKRLTLHTGINLTQGIRRFGRPGFSDISLDQSKRLYPYARLADEEGNPAVLPRDYRQGYAASAPSNGLLNWEYVPLRDADGNDHTIEQQQAIVTAGVDIDLFKGLTFIGKYQYAHNQDLNTNLQTTESYGARNLINRFTQVNPDGTLSFPVPPGSIIDTWHSQFKSHNGRGQLRYDLSGGQHELSAMAGAEGQAQRSTGQQFRAYGYDERVGTSVPVDYMTQFPLSFNPAARGRIQNNTGFSERNLRFTSYYANATYTFDGRYVATASARKDASNLFGVNSNQRGVPLWSAGLAWNAHREEFFSLPWLEYLKARTSFGYNGNLDNNLTALATISSVSGNLNGSPYAVVRTYPNPDLRWEKAATWNLGLDFRLKNERLHGTLDYYVKKGTDLIGDALVDPTAGVISGRVRRNVASMKGSGVDLSLTGKLLDRGLNWSSTLLFNYNRSEVTRYESTTASGSTFINSGLSVTPVEGRPPHSIYSYAWQGLDPQTGDPQGLVEGELSKDYTAITRRTQLEELVYHGPALPPVFGSFLNTFRYKGITLSGNISYRFGYYFRRPSIHYNNLFLGWVSHPDFARRWQQPGDERHTSVPSMVYPGNVNRDTFYTNSAALVVKGDHIRLQDINLTVDVLQPSSSRRMVQHVQLYAVARDLGILWRANKHGLDPDHASYMTLPPTLAMGFRIGF</sequence>
<dbReference type="PROSITE" id="PS52016">
    <property type="entry name" value="TONB_DEPENDENT_REC_3"/>
    <property type="match status" value="1"/>
</dbReference>
<keyword evidence="11" id="KW-1185">Reference proteome</keyword>
<dbReference type="InterPro" id="IPR023996">
    <property type="entry name" value="TonB-dep_OMP_SusC/RagA"/>
</dbReference>
<dbReference type="NCBIfam" id="TIGR04056">
    <property type="entry name" value="OMP_RagA_SusC"/>
    <property type="match status" value="1"/>
</dbReference>
<dbReference type="AlphaFoldDB" id="A0A2U1B4P7"/>
<dbReference type="InterPro" id="IPR036942">
    <property type="entry name" value="Beta-barrel_TonB_sf"/>
</dbReference>
<evidence type="ECO:0000256" key="8">
    <source>
        <dbReference type="SAM" id="SignalP"/>
    </source>
</evidence>
<evidence type="ECO:0000256" key="7">
    <source>
        <dbReference type="PROSITE-ProRule" id="PRU01360"/>
    </source>
</evidence>
<gene>
    <name evidence="10" type="ORF">C8E01_1015</name>
</gene>
<keyword evidence="8" id="KW-0732">Signal</keyword>
<evidence type="ECO:0000313" key="11">
    <source>
        <dbReference type="Proteomes" id="UP000245466"/>
    </source>
</evidence>
<feature type="signal peptide" evidence="8">
    <location>
        <begin position="1"/>
        <end position="20"/>
    </location>
</feature>
<dbReference type="NCBIfam" id="TIGR04057">
    <property type="entry name" value="SusC_RagA_signa"/>
    <property type="match status" value="1"/>
</dbReference>
<comment type="subcellular location">
    <subcellularLocation>
        <location evidence="1 7">Cell outer membrane</location>
        <topology evidence="1 7">Multi-pass membrane protein</topology>
    </subcellularLocation>
</comment>
<comment type="caution">
    <text evidence="10">The sequence shown here is derived from an EMBL/GenBank/DDBJ whole genome shotgun (WGS) entry which is preliminary data.</text>
</comment>
<feature type="domain" description="TonB-dependent receptor plug" evidence="9">
    <location>
        <begin position="118"/>
        <end position="221"/>
    </location>
</feature>
<dbReference type="Gene3D" id="2.170.130.10">
    <property type="entry name" value="TonB-dependent receptor, plug domain"/>
    <property type="match status" value="1"/>
</dbReference>
<evidence type="ECO:0000256" key="4">
    <source>
        <dbReference type="ARBA" id="ARBA00022692"/>
    </source>
</evidence>
<evidence type="ECO:0000256" key="6">
    <source>
        <dbReference type="ARBA" id="ARBA00023237"/>
    </source>
</evidence>
<dbReference type="Pfam" id="PF07715">
    <property type="entry name" value="Plug"/>
    <property type="match status" value="1"/>
</dbReference>